<dbReference type="AlphaFoldDB" id="A0AAD9KB82"/>
<dbReference type="SUPFAM" id="SSF47473">
    <property type="entry name" value="EF-hand"/>
    <property type="match status" value="1"/>
</dbReference>
<dbReference type="PANTHER" id="PTHR14919">
    <property type="entry name" value="KPL2-RELATED"/>
    <property type="match status" value="1"/>
</dbReference>
<feature type="region of interest" description="Disordered" evidence="1">
    <location>
        <begin position="333"/>
        <end position="366"/>
    </location>
</feature>
<dbReference type="InterPro" id="IPR052634">
    <property type="entry name" value="Sperm_flagellar-bone_growth"/>
</dbReference>
<comment type="caution">
    <text evidence="3">The sequence shown here is derived from an EMBL/GenBank/DDBJ whole genome shotgun (WGS) entry which is preliminary data.</text>
</comment>
<dbReference type="InterPro" id="IPR056199">
    <property type="entry name" value="SPEF2_C"/>
</dbReference>
<name>A0AAD9KB82_9ANNE</name>
<evidence type="ECO:0000313" key="3">
    <source>
        <dbReference type="EMBL" id="KAK2168514.1"/>
    </source>
</evidence>
<dbReference type="Proteomes" id="UP001208570">
    <property type="component" value="Unassembled WGS sequence"/>
</dbReference>
<reference evidence="3" key="1">
    <citation type="journal article" date="2023" name="Mol. Biol. Evol.">
        <title>Third-Generation Sequencing Reveals the Adaptive Role of the Epigenome in Three Deep-Sea Polychaetes.</title>
        <authorList>
            <person name="Perez M."/>
            <person name="Aroh O."/>
            <person name="Sun Y."/>
            <person name="Lan Y."/>
            <person name="Juniper S.K."/>
            <person name="Young C.R."/>
            <person name="Angers B."/>
            <person name="Qian P.Y."/>
        </authorList>
    </citation>
    <scope>NUCLEOTIDE SEQUENCE</scope>
    <source>
        <strain evidence="3">P08H-3</strain>
    </source>
</reference>
<proteinExistence type="predicted"/>
<feature type="compositionally biased region" description="Basic and acidic residues" evidence="1">
    <location>
        <begin position="355"/>
        <end position="366"/>
    </location>
</feature>
<evidence type="ECO:0000313" key="4">
    <source>
        <dbReference type="Proteomes" id="UP001208570"/>
    </source>
</evidence>
<dbReference type="Gene3D" id="1.10.238.10">
    <property type="entry name" value="EF-hand"/>
    <property type="match status" value="1"/>
</dbReference>
<evidence type="ECO:0000256" key="1">
    <source>
        <dbReference type="SAM" id="MobiDB-lite"/>
    </source>
</evidence>
<dbReference type="PANTHER" id="PTHR14919:SF0">
    <property type="entry name" value="SPERM FLAGELLAR PROTEIN 2"/>
    <property type="match status" value="1"/>
</dbReference>
<dbReference type="Pfam" id="PF24082">
    <property type="entry name" value="SPEF2_C"/>
    <property type="match status" value="1"/>
</dbReference>
<evidence type="ECO:0000259" key="2">
    <source>
        <dbReference type="Pfam" id="PF24082"/>
    </source>
</evidence>
<dbReference type="InterPro" id="IPR011992">
    <property type="entry name" value="EF-hand-dom_pair"/>
</dbReference>
<accession>A0AAD9KB82</accession>
<dbReference type="EMBL" id="JAODUP010000016">
    <property type="protein sequence ID" value="KAK2168514.1"/>
    <property type="molecule type" value="Genomic_DNA"/>
</dbReference>
<sequence>MKERKVKRKSSRSRQEKEAKQEFFVALQLEASAAKCRMDLVRHVAATVIVSLKDKADSAYKDMNDWLGARFLKEMESIDQMSEVMRFAIENGTKIHQELKIDQQDFFIDQDIKVLRSPSPQPRPDPIEKVDPETFTVEQIKNLYRQFSMTAPSGMMSLKTFQEILTDVTSLSHGTEQLPEAWLNLSPEKLESIAVNLSADGEYIDWHGCLLQLAQPWPIPTQAELLETLERFKGMDQSNSGYITREQYERVYLWFNKPSKPPTPEDLSEPLPYDRLANLKTAFFDIFADHSSEPARLDYVKMLLHFSIAPDPYDGFLRALSVASGTHMPRLSNKKITIKKPSRPSSEASLALSDGEGHGSVEPDRKFQDDIPEAATNAVVLHHGLNMRGDSHRFSVSADPEDAFSKERLSGIYQELGGEDLEPLPYSKLIEHPVLQDIVSMCNTYRIMPGQDTLDAQSLKTGD</sequence>
<feature type="domain" description="SPEF2 C-terminal" evidence="2">
    <location>
        <begin position="134"/>
        <end position="330"/>
    </location>
</feature>
<feature type="compositionally biased region" description="Basic residues" evidence="1">
    <location>
        <begin position="333"/>
        <end position="342"/>
    </location>
</feature>
<keyword evidence="4" id="KW-1185">Reference proteome</keyword>
<organism evidence="3 4">
    <name type="scientific">Paralvinella palmiformis</name>
    <dbReference type="NCBI Taxonomy" id="53620"/>
    <lineage>
        <taxon>Eukaryota</taxon>
        <taxon>Metazoa</taxon>
        <taxon>Spiralia</taxon>
        <taxon>Lophotrochozoa</taxon>
        <taxon>Annelida</taxon>
        <taxon>Polychaeta</taxon>
        <taxon>Sedentaria</taxon>
        <taxon>Canalipalpata</taxon>
        <taxon>Terebellida</taxon>
        <taxon>Terebelliformia</taxon>
        <taxon>Alvinellidae</taxon>
        <taxon>Paralvinella</taxon>
    </lineage>
</organism>
<protein>
    <recommendedName>
        <fullName evidence="2">SPEF2 C-terminal domain-containing protein</fullName>
    </recommendedName>
</protein>
<gene>
    <name evidence="3" type="ORF">LSH36_16g05047</name>
</gene>